<dbReference type="PROSITE" id="PS00092">
    <property type="entry name" value="N6_MTASE"/>
    <property type="match status" value="1"/>
</dbReference>
<dbReference type="Proteomes" id="UP000718278">
    <property type="component" value="Unassembled WGS sequence"/>
</dbReference>
<name>A0ABS3K0I6_9HYPH</name>
<sequence length="436" mass="48503">MNEISLGRRLSDVVAEYEHKKAAIPEAIEAFNKAGNVLRTSCAIGGAYGRENLNTGHVFDHQMERHLLKSAWFFVYDKLQISYLASANDKRRFEQEMACPPEFTIDNLRATFGDYLLDPRGNILRGLAEVFCELDQAYKSHDRVKIGVKGLPKRVILSNVGGYGSYGRDRLINLLNALAAYQGKPLVEYDDLKPVDEYHSYANGSSAGLATIEGRGVTVRKFMNGNAHVFFDAQALRDINMALAEYYGDVLPDVSDDKPEKHKESTAVAKDLQYYPTPQKVVDRIVSSIYGLKGQRILEPSCGCGRFMDALRSAGADVVGCEIDPVRVSMCLEKGHRVMRMNFLETVPTADFDRVIMNPPFYGTHYAKHVNHALRFLKPGGTLTAILPVTARYDHGLLDGSWSDLPVGSFRESGTNINTTVLTMRAPANDNDRRPA</sequence>
<dbReference type="EMBL" id="JADIJS010000002">
    <property type="protein sequence ID" value="MBO1040433.1"/>
    <property type="molecule type" value="Genomic_DNA"/>
</dbReference>
<dbReference type="InterPro" id="IPR002052">
    <property type="entry name" value="DNA_methylase_N6_adenine_CS"/>
</dbReference>
<evidence type="ECO:0000259" key="1">
    <source>
        <dbReference type="Pfam" id="PF08241"/>
    </source>
</evidence>
<dbReference type="Pfam" id="PF08241">
    <property type="entry name" value="Methyltransf_11"/>
    <property type="match status" value="1"/>
</dbReference>
<comment type="caution">
    <text evidence="3">The sequence shown here is derived from an EMBL/GenBank/DDBJ whole genome shotgun (WGS) entry which is preliminary data.</text>
</comment>
<evidence type="ECO:0000259" key="2">
    <source>
        <dbReference type="Pfam" id="PF13708"/>
    </source>
</evidence>
<feature type="domain" description="DUF4942" evidence="2">
    <location>
        <begin position="65"/>
        <end position="249"/>
    </location>
</feature>
<dbReference type="Gene3D" id="3.40.50.150">
    <property type="entry name" value="Vaccinia Virus protein VP39"/>
    <property type="match status" value="1"/>
</dbReference>
<gene>
    <name evidence="3" type="ORF">IPV26_12240</name>
</gene>
<protein>
    <submittedName>
        <fullName evidence="3">DUF4942 domain-containing protein</fullName>
    </submittedName>
</protein>
<proteinExistence type="predicted"/>
<dbReference type="CDD" id="cd02440">
    <property type="entry name" value="AdoMet_MTases"/>
    <property type="match status" value="1"/>
</dbReference>
<dbReference type="RefSeq" id="WP_207488892.1">
    <property type="nucleotide sequence ID" value="NZ_JADIJS010000002.1"/>
</dbReference>
<keyword evidence="4" id="KW-1185">Reference proteome</keyword>
<reference evidence="3 4" key="1">
    <citation type="submission" date="2020-10" db="EMBL/GenBank/DDBJ databases">
        <title>Genomic characterization of underground lake bacteria from Wind Cave National Park: Insight into the archetypical LuxI/LuxR and identification of LuxR solos.</title>
        <authorList>
            <person name="Wengert P.C."/>
            <person name="Savka M.A."/>
        </authorList>
    </citation>
    <scope>NUCLEOTIDE SEQUENCE [LARGE SCALE GENOMIC DNA]</scope>
    <source>
        <strain evidence="3 4">SD316</strain>
    </source>
</reference>
<dbReference type="PRINTS" id="PR00507">
    <property type="entry name" value="N12N6MTFRASE"/>
</dbReference>
<evidence type="ECO:0000313" key="3">
    <source>
        <dbReference type="EMBL" id="MBO1040433.1"/>
    </source>
</evidence>
<evidence type="ECO:0000313" key="4">
    <source>
        <dbReference type="Proteomes" id="UP000718278"/>
    </source>
</evidence>
<dbReference type="InterPro" id="IPR029063">
    <property type="entry name" value="SAM-dependent_MTases_sf"/>
</dbReference>
<dbReference type="Pfam" id="PF13708">
    <property type="entry name" value="DUF4942"/>
    <property type="match status" value="1"/>
</dbReference>
<dbReference type="InterPro" id="IPR031339">
    <property type="entry name" value="DUF4942"/>
</dbReference>
<organism evidence="3 4">
    <name type="scientific">Brucella pituitosa</name>
    <dbReference type="NCBI Taxonomy" id="571256"/>
    <lineage>
        <taxon>Bacteria</taxon>
        <taxon>Pseudomonadati</taxon>
        <taxon>Pseudomonadota</taxon>
        <taxon>Alphaproteobacteria</taxon>
        <taxon>Hyphomicrobiales</taxon>
        <taxon>Brucellaceae</taxon>
        <taxon>Brucella/Ochrobactrum group</taxon>
        <taxon>Brucella</taxon>
    </lineage>
</organism>
<dbReference type="SUPFAM" id="SSF53335">
    <property type="entry name" value="S-adenosyl-L-methionine-dependent methyltransferases"/>
    <property type="match status" value="1"/>
</dbReference>
<accession>A0ABS3K0I6</accession>
<feature type="domain" description="Methyltransferase type 11" evidence="1">
    <location>
        <begin position="298"/>
        <end position="383"/>
    </location>
</feature>
<dbReference type="InterPro" id="IPR013216">
    <property type="entry name" value="Methyltransf_11"/>
</dbReference>